<dbReference type="InterPro" id="IPR051086">
    <property type="entry name" value="RNase_D-like"/>
</dbReference>
<dbReference type="InterPro" id="IPR044876">
    <property type="entry name" value="HRDC_dom_sf"/>
</dbReference>
<keyword evidence="3" id="KW-1185">Reference proteome</keyword>
<dbReference type="InterPro" id="IPR002121">
    <property type="entry name" value="HRDC_dom"/>
</dbReference>
<dbReference type="Pfam" id="PF01612">
    <property type="entry name" value="DNA_pol_A_exo1"/>
    <property type="match status" value="1"/>
</dbReference>
<name>A0A2A2F8K8_9GAMM</name>
<comment type="caution">
    <text evidence="2">The sequence shown here is derived from an EMBL/GenBank/DDBJ whole genome shotgun (WGS) entry which is preliminary data.</text>
</comment>
<dbReference type="GO" id="GO:0006139">
    <property type="term" value="P:nucleobase-containing compound metabolic process"/>
    <property type="evidence" value="ECO:0007669"/>
    <property type="project" value="InterPro"/>
</dbReference>
<reference evidence="2 3" key="1">
    <citation type="submission" date="2017-08" db="EMBL/GenBank/DDBJ databases">
        <title>Halovibrio sewagensis sp. nov., isolated from wastewater of high salinity.</title>
        <authorList>
            <person name="Dong X."/>
            <person name="Zhang G."/>
        </authorList>
    </citation>
    <scope>NUCLEOTIDE SEQUENCE [LARGE SCALE GENOMIC DNA]</scope>
    <source>
        <strain evidence="2 3">YL5-2</strain>
    </source>
</reference>
<dbReference type="RefSeq" id="WP_095616697.1">
    <property type="nucleotide sequence ID" value="NZ_NSKD01000002.1"/>
</dbReference>
<dbReference type="InterPro" id="IPR012337">
    <property type="entry name" value="RNaseH-like_sf"/>
</dbReference>
<dbReference type="InterPro" id="IPR002562">
    <property type="entry name" value="3'-5'_exonuclease_dom"/>
</dbReference>
<gene>
    <name evidence="2" type="ORF">CK501_05235</name>
</gene>
<dbReference type="Proteomes" id="UP000218896">
    <property type="component" value="Unassembled WGS sequence"/>
</dbReference>
<dbReference type="PROSITE" id="PS50967">
    <property type="entry name" value="HRDC"/>
    <property type="match status" value="1"/>
</dbReference>
<dbReference type="GO" id="GO:0008408">
    <property type="term" value="F:3'-5' exonuclease activity"/>
    <property type="evidence" value="ECO:0007669"/>
    <property type="project" value="InterPro"/>
</dbReference>
<dbReference type="InterPro" id="IPR036397">
    <property type="entry name" value="RNaseH_sf"/>
</dbReference>
<evidence type="ECO:0000259" key="1">
    <source>
        <dbReference type="PROSITE" id="PS50967"/>
    </source>
</evidence>
<dbReference type="SMART" id="SM00341">
    <property type="entry name" value="HRDC"/>
    <property type="match status" value="1"/>
</dbReference>
<dbReference type="SMART" id="SM00474">
    <property type="entry name" value="35EXOc"/>
    <property type="match status" value="1"/>
</dbReference>
<dbReference type="Pfam" id="PF00570">
    <property type="entry name" value="HRDC"/>
    <property type="match status" value="1"/>
</dbReference>
<sequence length="378" mass="42411">MEQPNPDQAAWLDTPQQLDDWLAALPPEYPVGMDSEFERVTTFHAIPGLVQLAAAGGTALVEPRAAEGSGALRRLLEDPERPKHLYAMSEDIELFRDWLGVRVRGALDLQLAAAFAGHGMSVGYARLVESCLGVALGKGETRSDWLARPLSDAQLYYAVADVHYLRPLHEQLMEQVTARGFQEALAEESRTWCERQSVADAPESYYLRLTGAWRLRPGNQAVLRALCAWREHRCRELDRPRGRVIEDRFLIRLAEAVPRSRKALAAIEDMPSGVVRREGDALLAVISEVVEGPEQSLEPIPAPLTRSEKNHYRNVKRILAEQAESLGLPLELIASRRYLEPAVRTGLREGRLPELLTQGWRGRALAPRREELEACFHE</sequence>
<dbReference type="Gene3D" id="1.10.150.80">
    <property type="entry name" value="HRDC domain"/>
    <property type="match status" value="2"/>
</dbReference>
<proteinExistence type="predicted"/>
<dbReference type="AlphaFoldDB" id="A0A2A2F8K8"/>
<feature type="domain" description="HRDC" evidence="1">
    <location>
        <begin position="216"/>
        <end position="296"/>
    </location>
</feature>
<dbReference type="EMBL" id="NSKD01000002">
    <property type="protein sequence ID" value="PAU80969.1"/>
    <property type="molecule type" value="Genomic_DNA"/>
</dbReference>
<dbReference type="SUPFAM" id="SSF47819">
    <property type="entry name" value="HRDC-like"/>
    <property type="match status" value="2"/>
</dbReference>
<evidence type="ECO:0000313" key="3">
    <source>
        <dbReference type="Proteomes" id="UP000218896"/>
    </source>
</evidence>
<dbReference type="GO" id="GO:0003676">
    <property type="term" value="F:nucleic acid binding"/>
    <property type="evidence" value="ECO:0007669"/>
    <property type="project" value="InterPro"/>
</dbReference>
<protein>
    <submittedName>
        <fullName evidence="2">Ribonuclease D</fullName>
    </submittedName>
</protein>
<dbReference type="OrthoDB" id="9800549at2"/>
<dbReference type="SUPFAM" id="SSF53098">
    <property type="entry name" value="Ribonuclease H-like"/>
    <property type="match status" value="1"/>
</dbReference>
<dbReference type="CDD" id="cd06142">
    <property type="entry name" value="RNaseD_exo"/>
    <property type="match status" value="1"/>
</dbReference>
<dbReference type="GO" id="GO:0000166">
    <property type="term" value="F:nucleotide binding"/>
    <property type="evidence" value="ECO:0007669"/>
    <property type="project" value="InterPro"/>
</dbReference>
<dbReference type="PANTHER" id="PTHR47649">
    <property type="entry name" value="RIBONUCLEASE D"/>
    <property type="match status" value="1"/>
</dbReference>
<dbReference type="InterPro" id="IPR010997">
    <property type="entry name" value="HRDC-like_sf"/>
</dbReference>
<dbReference type="Gene3D" id="3.30.420.10">
    <property type="entry name" value="Ribonuclease H-like superfamily/Ribonuclease H"/>
    <property type="match status" value="1"/>
</dbReference>
<dbReference type="PANTHER" id="PTHR47649:SF1">
    <property type="entry name" value="RIBONUCLEASE D"/>
    <property type="match status" value="1"/>
</dbReference>
<evidence type="ECO:0000313" key="2">
    <source>
        <dbReference type="EMBL" id="PAU80969.1"/>
    </source>
</evidence>
<accession>A0A2A2F8K8</accession>
<organism evidence="2 3">
    <name type="scientific">Halovibrio salipaludis</name>
    <dbReference type="NCBI Taxonomy" id="2032626"/>
    <lineage>
        <taxon>Bacteria</taxon>
        <taxon>Pseudomonadati</taxon>
        <taxon>Pseudomonadota</taxon>
        <taxon>Gammaproteobacteria</taxon>
        <taxon>Oceanospirillales</taxon>
        <taxon>Halomonadaceae</taxon>
        <taxon>Halovibrio</taxon>
    </lineage>
</organism>